<evidence type="ECO:0000313" key="3">
    <source>
        <dbReference type="EMBL" id="GIQ90511.1"/>
    </source>
</evidence>
<gene>
    <name evidence="3" type="ORF">KIPB_013333</name>
</gene>
<feature type="compositionally biased region" description="Low complexity" evidence="1">
    <location>
        <begin position="1"/>
        <end position="17"/>
    </location>
</feature>
<dbReference type="AlphaFoldDB" id="A0A9K3D7T3"/>
<protein>
    <submittedName>
        <fullName evidence="3">AVL9/DENND6 domain containing protein</fullName>
    </submittedName>
</protein>
<feature type="compositionally biased region" description="Acidic residues" evidence="1">
    <location>
        <begin position="59"/>
        <end position="107"/>
    </location>
</feature>
<sequence length="222" mass="23187">MQVNPLRARALAAAAAKKAAEEPQPEPVPASVGAESRAEEEGVPTPDTDPLPETGADPEGTDSDQGTDTEEEGSCESESEASESESEEQPPEDIESESSESESEEEGERALGGVVEHCCIVSFHPKEGVIVSAAYPPLPTPVSSCLCQSAMPDGSHKEDSDTVLLSLPGVGLYGVSCTVNARDPAFHRGALQKSVVLLSSRPYFPSMAQCGRIAVAHVVEEA</sequence>
<feature type="region of interest" description="Disordered" evidence="1">
    <location>
        <begin position="1"/>
        <end position="110"/>
    </location>
</feature>
<feature type="domain" description="AVL9/DENND6" evidence="2">
    <location>
        <begin position="115"/>
        <end position="208"/>
    </location>
</feature>
<dbReference type="EMBL" id="BDIP01006274">
    <property type="protein sequence ID" value="GIQ90511.1"/>
    <property type="molecule type" value="Genomic_DNA"/>
</dbReference>
<organism evidence="3 4">
    <name type="scientific">Kipferlia bialata</name>
    <dbReference type="NCBI Taxonomy" id="797122"/>
    <lineage>
        <taxon>Eukaryota</taxon>
        <taxon>Metamonada</taxon>
        <taxon>Carpediemonas-like organisms</taxon>
        <taxon>Kipferlia</taxon>
    </lineage>
</organism>
<evidence type="ECO:0000259" key="2">
    <source>
        <dbReference type="Pfam" id="PF09794"/>
    </source>
</evidence>
<proteinExistence type="predicted"/>
<dbReference type="GO" id="GO:0005737">
    <property type="term" value="C:cytoplasm"/>
    <property type="evidence" value="ECO:0007669"/>
    <property type="project" value="TreeGrafter"/>
</dbReference>
<dbReference type="InterPro" id="IPR051731">
    <property type="entry name" value="DENND11/AVL9_GEFs"/>
</dbReference>
<dbReference type="Proteomes" id="UP000265618">
    <property type="component" value="Unassembled WGS sequence"/>
</dbReference>
<dbReference type="PANTHER" id="PTHR31017">
    <property type="entry name" value="LATE SECRETORY PATHWAY PROTEIN AVL9-RELATED"/>
    <property type="match status" value="1"/>
</dbReference>
<feature type="non-terminal residue" evidence="3">
    <location>
        <position position="1"/>
    </location>
</feature>
<keyword evidence="4" id="KW-1185">Reference proteome</keyword>
<dbReference type="PANTHER" id="PTHR31017:SF1">
    <property type="entry name" value="LATE SECRETORY PATHWAY PROTEIN AVL9 HOMOLOG"/>
    <property type="match status" value="1"/>
</dbReference>
<name>A0A9K3D7T3_9EUKA</name>
<dbReference type="OrthoDB" id="26278at2759"/>
<evidence type="ECO:0000256" key="1">
    <source>
        <dbReference type="SAM" id="MobiDB-lite"/>
    </source>
</evidence>
<reference evidence="3 4" key="1">
    <citation type="journal article" date="2018" name="PLoS ONE">
        <title>The draft genome of Kipferlia bialata reveals reductive genome evolution in fornicate parasites.</title>
        <authorList>
            <person name="Tanifuji G."/>
            <person name="Takabayashi S."/>
            <person name="Kume K."/>
            <person name="Takagi M."/>
            <person name="Nakayama T."/>
            <person name="Kamikawa R."/>
            <person name="Inagaki Y."/>
            <person name="Hashimoto T."/>
        </authorList>
    </citation>
    <scope>NUCLEOTIDE SEQUENCE [LARGE SCALE GENOMIC DNA]</scope>
    <source>
        <strain evidence="3">NY0173</strain>
    </source>
</reference>
<comment type="caution">
    <text evidence="3">The sequence shown here is derived from an EMBL/GenBank/DDBJ whole genome shotgun (WGS) entry which is preliminary data.</text>
</comment>
<dbReference type="Pfam" id="PF09794">
    <property type="entry name" value="Avl9"/>
    <property type="match status" value="1"/>
</dbReference>
<evidence type="ECO:0000313" key="4">
    <source>
        <dbReference type="Proteomes" id="UP000265618"/>
    </source>
</evidence>
<dbReference type="InterPro" id="IPR018307">
    <property type="entry name" value="ABL9/DENND6_dom"/>
</dbReference>
<accession>A0A9K3D7T3</accession>